<feature type="transmembrane region" description="Helical" evidence="6">
    <location>
        <begin position="46"/>
        <end position="67"/>
    </location>
</feature>
<evidence type="ECO:0000256" key="2">
    <source>
        <dbReference type="ARBA" id="ARBA00022679"/>
    </source>
</evidence>
<dbReference type="Proteomes" id="UP000008694">
    <property type="component" value="Unassembled WGS sequence"/>
</dbReference>
<dbReference type="Gramene" id="scaffold_30500002.1">
    <property type="protein sequence ID" value="scaffold_30500002.1"/>
    <property type="gene ID" value="scaffold_30500002.1"/>
</dbReference>
<evidence type="ECO:0000256" key="6">
    <source>
        <dbReference type="SAM" id="Phobius"/>
    </source>
</evidence>
<evidence type="ECO:0000256" key="4">
    <source>
        <dbReference type="ARBA" id="ARBA00022989"/>
    </source>
</evidence>
<keyword evidence="5 6" id="KW-0472">Membrane</keyword>
<dbReference type="InterPro" id="IPR000715">
    <property type="entry name" value="Glycosyl_transferase_4"/>
</dbReference>
<reference evidence="8" key="1">
    <citation type="journal article" date="2011" name="Nat. Genet.">
        <title>The Arabidopsis lyrata genome sequence and the basis of rapid genome size change.</title>
        <authorList>
            <person name="Hu T.T."/>
            <person name="Pattyn P."/>
            <person name="Bakker E.G."/>
            <person name="Cao J."/>
            <person name="Cheng J.-F."/>
            <person name="Clark R.M."/>
            <person name="Fahlgren N."/>
            <person name="Fawcett J.A."/>
            <person name="Grimwood J."/>
            <person name="Gundlach H."/>
            <person name="Haberer G."/>
            <person name="Hollister J.D."/>
            <person name="Ossowski S."/>
            <person name="Ottilar R.P."/>
            <person name="Salamov A.A."/>
            <person name="Schneeberger K."/>
            <person name="Spannagl M."/>
            <person name="Wang X."/>
            <person name="Yang L."/>
            <person name="Nasrallah M.E."/>
            <person name="Bergelson J."/>
            <person name="Carrington J.C."/>
            <person name="Gaut B.S."/>
            <person name="Schmutz J."/>
            <person name="Mayer K.F.X."/>
            <person name="Van de Peer Y."/>
            <person name="Grigoriev I.V."/>
            <person name="Nordborg M."/>
            <person name="Weigel D."/>
            <person name="Guo Y.-L."/>
        </authorList>
    </citation>
    <scope>NUCLEOTIDE SEQUENCE [LARGE SCALE GENOMIC DNA]</scope>
    <source>
        <strain evidence="8">cv. MN47</strain>
    </source>
</reference>
<dbReference type="GO" id="GO:0016780">
    <property type="term" value="F:phosphotransferase activity, for other substituted phosphate groups"/>
    <property type="evidence" value="ECO:0007669"/>
    <property type="project" value="InterPro"/>
</dbReference>
<feature type="transmembrane region" description="Helical" evidence="6">
    <location>
        <begin position="12"/>
        <end position="34"/>
    </location>
</feature>
<evidence type="ECO:0000313" key="8">
    <source>
        <dbReference type="Proteomes" id="UP000008694"/>
    </source>
</evidence>
<keyword evidence="2" id="KW-0808">Transferase</keyword>
<keyword evidence="3 6" id="KW-0812">Transmembrane</keyword>
<dbReference type="GO" id="GO:0044038">
    <property type="term" value="P:cell wall macromolecule biosynthetic process"/>
    <property type="evidence" value="ECO:0007669"/>
    <property type="project" value="TreeGrafter"/>
</dbReference>
<dbReference type="PANTHER" id="PTHR22926:SF5">
    <property type="entry name" value="PHOSPHO-N-ACETYLMURAMOYL-PENTAPEPTIDE-TRANSFERASE HOMOLOG"/>
    <property type="match status" value="1"/>
</dbReference>
<evidence type="ECO:0000256" key="3">
    <source>
        <dbReference type="ARBA" id="ARBA00022692"/>
    </source>
</evidence>
<dbReference type="HOGENOM" id="CLU_2530571_0_0_1"/>
<dbReference type="GO" id="GO:0005886">
    <property type="term" value="C:plasma membrane"/>
    <property type="evidence" value="ECO:0007669"/>
    <property type="project" value="TreeGrafter"/>
</dbReference>
<dbReference type="EMBL" id="GL348936">
    <property type="protein sequence ID" value="EFH38842.1"/>
    <property type="molecule type" value="Genomic_DNA"/>
</dbReference>
<organism evidence="8">
    <name type="scientific">Arabidopsis lyrata subsp. lyrata</name>
    <name type="common">Lyre-leaved rock-cress</name>
    <dbReference type="NCBI Taxonomy" id="81972"/>
    <lineage>
        <taxon>Eukaryota</taxon>
        <taxon>Viridiplantae</taxon>
        <taxon>Streptophyta</taxon>
        <taxon>Embryophyta</taxon>
        <taxon>Tracheophyta</taxon>
        <taxon>Spermatophyta</taxon>
        <taxon>Magnoliopsida</taxon>
        <taxon>eudicotyledons</taxon>
        <taxon>Gunneridae</taxon>
        <taxon>Pentapetalae</taxon>
        <taxon>rosids</taxon>
        <taxon>malvids</taxon>
        <taxon>Brassicales</taxon>
        <taxon>Brassicaceae</taxon>
        <taxon>Camelineae</taxon>
        <taxon>Arabidopsis</taxon>
    </lineage>
</organism>
<keyword evidence="4 6" id="KW-1133">Transmembrane helix</keyword>
<dbReference type="GO" id="GO:0071555">
    <property type="term" value="P:cell wall organization"/>
    <property type="evidence" value="ECO:0007669"/>
    <property type="project" value="TreeGrafter"/>
</dbReference>
<evidence type="ECO:0000256" key="5">
    <source>
        <dbReference type="ARBA" id="ARBA00023136"/>
    </source>
</evidence>
<gene>
    <name evidence="7" type="ORF">ARALYDRAFT_920516</name>
</gene>
<evidence type="ECO:0000256" key="1">
    <source>
        <dbReference type="ARBA" id="ARBA00004141"/>
    </source>
</evidence>
<keyword evidence="8" id="KW-1185">Reference proteome</keyword>
<dbReference type="AlphaFoldDB" id="D7MX91"/>
<evidence type="ECO:0000313" key="7">
    <source>
        <dbReference type="EMBL" id="EFH38842.1"/>
    </source>
</evidence>
<dbReference type="STRING" id="81972.D7MX91"/>
<dbReference type="PANTHER" id="PTHR22926">
    <property type="entry name" value="PHOSPHO-N-ACETYLMURAMOYL-PENTAPEPTIDE-TRANSFERASE"/>
    <property type="match status" value="1"/>
</dbReference>
<proteinExistence type="predicted"/>
<name>D7MX91_ARALL</name>
<protein>
    <submittedName>
        <fullName evidence="7">Uncharacterized protein</fullName>
    </submittedName>
</protein>
<sequence length="84" mass="8284">MGNLVKAIDGFDGLAGGIAALAFVAMVVAVLPISSASVSMGDTGSLALGGALAVIAACLGMFFPLLISTGVARTERGNESEKEL</sequence>
<accession>D7MX91</accession>
<comment type="subcellular location">
    <subcellularLocation>
        <location evidence="1">Membrane</location>
        <topology evidence="1">Multi-pass membrane protein</topology>
    </subcellularLocation>
</comment>